<name>A0ACB8AA12_9AGAM</name>
<protein>
    <submittedName>
        <fullName evidence="1">Uncharacterized protein</fullName>
    </submittedName>
</protein>
<dbReference type="Proteomes" id="UP000790377">
    <property type="component" value="Unassembled WGS sequence"/>
</dbReference>
<sequence length="443" mass="50691">MANQTGEQDIHTTVKIIESEVLELEGQENDLLTHLCVLRNLIAHKRAQAGKLKNSLVPIHRLPNETLLACFSQVVQLCVGENGGIKEEHAIVEHIDSGSKEDFYWACAPAVVISHVSHHWMQLTINMPSLWANLTITPNFIRHMDTFQTLLRRVNSFPVALSLRCPLSQNAKFSEPAMVEAIMPLVQAQQIIALTFFDWTLLLSCLLPRLAEQPKMAHLSFSRLTALIIVDITGSDSTPDSKAFDINHLKSPLFHAPNIKSLELDLSNFSLEDPESTPDQRILHLPILEKLVLKECYSQMLPLFKSLRAPDLRQLELLYGHFDDDQYCFFTNNLPKFPKVQHLTLDAGYHCYSYAKYRRLISAFPRVTHLTLRSFGIFEWGQKPFTNSSHVFWHDLRYLTLDHASEEDMNDLHPHLSWLQSPEDREKRPLEICPGQDPKLALK</sequence>
<evidence type="ECO:0000313" key="2">
    <source>
        <dbReference type="Proteomes" id="UP000790377"/>
    </source>
</evidence>
<dbReference type="EMBL" id="MU267736">
    <property type="protein sequence ID" value="KAH7909907.1"/>
    <property type="molecule type" value="Genomic_DNA"/>
</dbReference>
<accession>A0ACB8AA12</accession>
<organism evidence="1 2">
    <name type="scientific">Hygrophoropsis aurantiaca</name>
    <dbReference type="NCBI Taxonomy" id="72124"/>
    <lineage>
        <taxon>Eukaryota</taxon>
        <taxon>Fungi</taxon>
        <taxon>Dikarya</taxon>
        <taxon>Basidiomycota</taxon>
        <taxon>Agaricomycotina</taxon>
        <taxon>Agaricomycetes</taxon>
        <taxon>Agaricomycetidae</taxon>
        <taxon>Boletales</taxon>
        <taxon>Coniophorineae</taxon>
        <taxon>Hygrophoropsidaceae</taxon>
        <taxon>Hygrophoropsis</taxon>
    </lineage>
</organism>
<proteinExistence type="predicted"/>
<keyword evidence="2" id="KW-1185">Reference proteome</keyword>
<gene>
    <name evidence="1" type="ORF">BJ138DRAFT_1114582</name>
</gene>
<evidence type="ECO:0000313" key="1">
    <source>
        <dbReference type="EMBL" id="KAH7909907.1"/>
    </source>
</evidence>
<comment type="caution">
    <text evidence="1">The sequence shown here is derived from an EMBL/GenBank/DDBJ whole genome shotgun (WGS) entry which is preliminary data.</text>
</comment>
<reference evidence="1" key="1">
    <citation type="journal article" date="2021" name="New Phytol.">
        <title>Evolutionary innovations through gain and loss of genes in the ectomycorrhizal Boletales.</title>
        <authorList>
            <person name="Wu G."/>
            <person name="Miyauchi S."/>
            <person name="Morin E."/>
            <person name="Kuo A."/>
            <person name="Drula E."/>
            <person name="Varga T."/>
            <person name="Kohler A."/>
            <person name="Feng B."/>
            <person name="Cao Y."/>
            <person name="Lipzen A."/>
            <person name="Daum C."/>
            <person name="Hundley H."/>
            <person name="Pangilinan J."/>
            <person name="Johnson J."/>
            <person name="Barry K."/>
            <person name="LaButti K."/>
            <person name="Ng V."/>
            <person name="Ahrendt S."/>
            <person name="Min B."/>
            <person name="Choi I.G."/>
            <person name="Park H."/>
            <person name="Plett J.M."/>
            <person name="Magnuson J."/>
            <person name="Spatafora J.W."/>
            <person name="Nagy L.G."/>
            <person name="Henrissat B."/>
            <person name="Grigoriev I.V."/>
            <person name="Yang Z.L."/>
            <person name="Xu J."/>
            <person name="Martin F.M."/>
        </authorList>
    </citation>
    <scope>NUCLEOTIDE SEQUENCE</scope>
    <source>
        <strain evidence="1">ATCC 28755</strain>
    </source>
</reference>